<dbReference type="HOGENOM" id="CLU_1180020_0_0_1"/>
<dbReference type="InParanoid" id="A0A074YT44"/>
<feature type="signal peptide" evidence="1">
    <location>
        <begin position="1"/>
        <end position="27"/>
    </location>
</feature>
<gene>
    <name evidence="2" type="ORF">AUEXF2481DRAFT_745</name>
</gene>
<evidence type="ECO:0000256" key="1">
    <source>
        <dbReference type="SAM" id="SignalP"/>
    </source>
</evidence>
<feature type="chain" id="PRO_5001704721" evidence="1">
    <location>
        <begin position="28"/>
        <end position="235"/>
    </location>
</feature>
<reference evidence="2 3" key="1">
    <citation type="journal article" date="2014" name="BMC Genomics">
        <title>Genome sequencing of four Aureobasidium pullulans varieties: biotechnological potential, stress tolerance, and description of new species.</title>
        <authorList>
            <person name="Gostin Ar C."/>
            <person name="Ohm R.A."/>
            <person name="Kogej T."/>
            <person name="Sonjak S."/>
            <person name="Turk M."/>
            <person name="Zajc J."/>
            <person name="Zalar P."/>
            <person name="Grube M."/>
            <person name="Sun H."/>
            <person name="Han J."/>
            <person name="Sharma A."/>
            <person name="Chiniquy J."/>
            <person name="Ngan C.Y."/>
            <person name="Lipzen A."/>
            <person name="Barry K."/>
            <person name="Grigoriev I.V."/>
            <person name="Gunde-Cimerman N."/>
        </authorList>
    </citation>
    <scope>NUCLEOTIDE SEQUENCE [LARGE SCALE GENOMIC DNA]</scope>
    <source>
        <strain evidence="2 3">EXF-2481</strain>
    </source>
</reference>
<name>A0A074YT44_AURSE</name>
<sequence length="235" mass="26079">MFFPSSAIVAPLLFVTPMATLVDTTYSTVLSFDMMDIDHSFTPHGIKHKLNDLYMSVDTAPSKCAKLEPVTLNTADQATSKTYEKHIMRDWLDLLHLTPANHVHLVDSCREFAMESIFYRSNHNSYSFDFALLQHSAGTAVTAVSKSPSQDQNIHIFQRVDCQIIHNTFGLRHKKTMPRAISRINAVDMDFHITQAAPAPAASLDHDINMIVIAPAPESIPPANGPCYPISLSSL</sequence>
<evidence type="ECO:0000313" key="2">
    <source>
        <dbReference type="EMBL" id="KER00856.1"/>
    </source>
</evidence>
<dbReference type="AlphaFoldDB" id="A0A074YT44"/>
<keyword evidence="1" id="KW-0732">Signal</keyword>
<dbReference type="Proteomes" id="UP000030641">
    <property type="component" value="Unassembled WGS sequence"/>
</dbReference>
<accession>A0A074YT44</accession>
<proteinExistence type="predicted"/>
<keyword evidence="3" id="KW-1185">Reference proteome</keyword>
<protein>
    <submittedName>
        <fullName evidence="2">Uncharacterized protein</fullName>
    </submittedName>
</protein>
<dbReference type="GeneID" id="25371230"/>
<dbReference type="EMBL" id="KL584749">
    <property type="protein sequence ID" value="KER00856.1"/>
    <property type="molecule type" value="Genomic_DNA"/>
</dbReference>
<dbReference type="RefSeq" id="XP_013349259.1">
    <property type="nucleotide sequence ID" value="XM_013493805.1"/>
</dbReference>
<organism evidence="2 3">
    <name type="scientific">Aureobasidium subglaciale (strain EXF-2481)</name>
    <name type="common">Aureobasidium pullulans var. subglaciale</name>
    <dbReference type="NCBI Taxonomy" id="1043005"/>
    <lineage>
        <taxon>Eukaryota</taxon>
        <taxon>Fungi</taxon>
        <taxon>Dikarya</taxon>
        <taxon>Ascomycota</taxon>
        <taxon>Pezizomycotina</taxon>
        <taxon>Dothideomycetes</taxon>
        <taxon>Dothideomycetidae</taxon>
        <taxon>Dothideales</taxon>
        <taxon>Saccotheciaceae</taxon>
        <taxon>Aureobasidium</taxon>
    </lineage>
</organism>
<evidence type="ECO:0000313" key="3">
    <source>
        <dbReference type="Proteomes" id="UP000030641"/>
    </source>
</evidence>
<dbReference type="OrthoDB" id="10642791at2759"/>